<dbReference type="EMBL" id="DAAAKA010000010">
    <property type="protein sequence ID" value="HAA0834257.1"/>
    <property type="molecule type" value="Genomic_DNA"/>
</dbReference>
<gene>
    <name evidence="5" type="ORF">D6R61_18275</name>
    <name evidence="2" type="ORF">DT169_11885</name>
    <name evidence="6" type="ORF">FYA03_06990</name>
    <name evidence="4" type="ORF">G4G65_003922</name>
    <name evidence="3" type="ORF">GDN63_13760</name>
</gene>
<evidence type="ECO:0000313" key="3">
    <source>
        <dbReference type="EMBL" id="HAA0834257.1"/>
    </source>
</evidence>
<dbReference type="EMBL" id="AAHMQS010000009">
    <property type="protein sequence ID" value="EBX9257253.1"/>
    <property type="molecule type" value="Genomic_DNA"/>
</dbReference>
<reference evidence="4" key="3">
    <citation type="submission" date="2018-07" db="EMBL/GenBank/DDBJ databases">
        <authorList>
            <consortium name="NCBI Pathogen Detection Project"/>
        </authorList>
    </citation>
    <scope>NUCLEOTIDE SEQUENCE</scope>
    <source>
        <strain evidence="3">NVSL 4960</strain>
        <strain evidence="4">SH11-001</strain>
    </source>
</reference>
<dbReference type="RefSeq" id="WP_001197368.1">
    <property type="nucleotide sequence ID" value="NZ_CALOZI010000003.1"/>
</dbReference>
<keyword evidence="1" id="KW-1133">Transmembrane helix</keyword>
<dbReference type="EMBL" id="CP043214">
    <property type="protein sequence ID" value="QEI78724.1"/>
    <property type="molecule type" value="Genomic_DNA"/>
</dbReference>
<name>A0A265B7Z8_SALET</name>
<reference evidence="6 7" key="4">
    <citation type="submission" date="2019-08" db="EMBL/GenBank/DDBJ databases">
        <title>Inflammatory infection and transmission of beta-lactam resistance in a mouse model of ampicillin-induced microbiota.</title>
        <authorList>
            <person name="Laskey A."/>
            <person name="Ottenbrite M."/>
            <person name="Devenish J."/>
            <person name="Kang M."/>
            <person name="Savic M."/>
            <person name="Nadin Davis S."/>
            <person name="Chmara J."/>
            <person name="Lin M."/>
            <person name="Robertson J."/>
            <person name="Bessonov K."/>
            <person name="Nash J."/>
            <person name="Scott A."/>
            <person name="Topp E."/>
            <person name="Gurnik S."/>
            <person name="Liu K."/>
            <person name="Guan J."/>
        </authorList>
    </citation>
    <scope>NUCLEOTIDE SEQUENCE [LARGE SCALE GENOMIC DNA]</scope>
    <source>
        <strain evidence="6 7">SL-312</strain>
    </source>
</reference>
<evidence type="ECO:0000313" key="5">
    <source>
        <dbReference type="EMBL" id="MKI15627.1"/>
    </source>
</evidence>
<feature type="transmembrane region" description="Helical" evidence="1">
    <location>
        <begin position="443"/>
        <end position="461"/>
    </location>
</feature>
<dbReference type="Proteomes" id="UP000322218">
    <property type="component" value="Chromosome"/>
</dbReference>
<reference evidence="2" key="2">
    <citation type="submission" date="2018-07" db="EMBL/GenBank/DDBJ databases">
        <authorList>
            <person name="Ashton P.M."/>
            <person name="Dallman T."/>
            <person name="Nair S."/>
            <person name="De Pinna E."/>
            <person name="Peters T."/>
            <person name="Grant K."/>
        </authorList>
    </citation>
    <scope>NUCLEOTIDE SEQUENCE [LARGE SCALE GENOMIC DNA]</scope>
    <source>
        <strain evidence="2">370942</strain>
        <strain evidence="5">528468</strain>
    </source>
</reference>
<reference evidence="4" key="1">
    <citation type="journal article" date="2018" name="Genome Biol.">
        <title>SKESA: strategic k-mer extension for scrupulous assemblies.</title>
        <authorList>
            <person name="Souvorov A."/>
            <person name="Agarwala R."/>
            <person name="Lipman D.J."/>
        </authorList>
    </citation>
    <scope>NUCLEOTIDE SEQUENCE</scope>
    <source>
        <strain evidence="3">NVSL 4960</strain>
        <strain evidence="4">SH11-001</strain>
    </source>
</reference>
<evidence type="ECO:0000256" key="1">
    <source>
        <dbReference type="SAM" id="Phobius"/>
    </source>
</evidence>
<dbReference type="Proteomes" id="UP000839523">
    <property type="component" value="Unassembled WGS sequence"/>
</dbReference>
<proteinExistence type="predicted"/>
<dbReference type="AlphaFoldDB" id="A0A265B7Z8"/>
<accession>A0A265B7Z8</accession>
<evidence type="ECO:0000313" key="4">
    <source>
        <dbReference type="EMBL" id="HAE5092496.1"/>
    </source>
</evidence>
<sequence length="476" mass="55961">MQVKKKRNYNRLKLVYTKYVFYCAYYCPILFPRWLVNEVNSRHEETGSLNNYINNDNPKFVSFLNGEFNWYKTTLSFIIEKNELDKLAKWIIRYSRSTFNASRYEGINDVSNIFGSSYFNFGKISVNGNDRGISDSLKPLSSKTKYIDFIMLSLHKHGSDLFIMTYEVFMKKGATDAIKNITVDELVFDSEFDKLNFYSKKNSGFRCWDRSWLASEIICEKFDIVFSDVHKVLKELNDTIGMSIHENSVVAIPEMCIEEHVDYFSGTNNQNAERAAEFGYYYPSPYLIKDEGGYLLNIHNTSKYSFDALYIYNKVNKKNNNGYPDFYPTTNSKGFIRDISFGLLISNGITTLAKQVGEVVTDEHGDVLTQKHNDYFIFYMRSKKIKSWLEAFSRKRNTKVNNLLKYQVEKCDELVRKTESLYHLSESRIQFDSIKYNKKNSKIIFWFVIIQIILAVLAIDIQKWKIWLNWVVNFFN</sequence>
<organism evidence="4">
    <name type="scientific">Salmonella enterica subsp. enterica serovar Heidelberg</name>
    <dbReference type="NCBI Taxonomy" id="611"/>
    <lineage>
        <taxon>Bacteria</taxon>
        <taxon>Pseudomonadati</taxon>
        <taxon>Pseudomonadota</taxon>
        <taxon>Gammaproteobacteria</taxon>
        <taxon>Enterobacterales</taxon>
        <taxon>Enterobacteriaceae</taxon>
        <taxon>Salmonella</taxon>
    </lineage>
</organism>
<dbReference type="EMBL" id="DAASDS010000013">
    <property type="protein sequence ID" value="HAE5092496.1"/>
    <property type="molecule type" value="Genomic_DNA"/>
</dbReference>
<keyword evidence="1" id="KW-0472">Membrane</keyword>
<keyword evidence="1" id="KW-0812">Transmembrane</keyword>
<evidence type="ECO:0000313" key="6">
    <source>
        <dbReference type="EMBL" id="QEI78724.1"/>
    </source>
</evidence>
<evidence type="ECO:0000313" key="2">
    <source>
        <dbReference type="EMBL" id="EBX9257253.1"/>
    </source>
</evidence>
<protein>
    <submittedName>
        <fullName evidence="4">Arylsulfatase regulator</fullName>
    </submittedName>
</protein>
<dbReference type="EMBL" id="RUBA01000023">
    <property type="protein sequence ID" value="MKI15627.1"/>
    <property type="molecule type" value="Genomic_DNA"/>
</dbReference>
<dbReference type="Proteomes" id="UP000839931">
    <property type="component" value="Unassembled WGS sequence"/>
</dbReference>
<evidence type="ECO:0000313" key="7">
    <source>
        <dbReference type="Proteomes" id="UP000322218"/>
    </source>
</evidence>